<dbReference type="RefSeq" id="WP_307444885.1">
    <property type="nucleotide sequence ID" value="NZ_JAUSWP010000004.1"/>
</dbReference>
<dbReference type="InterPro" id="IPR050534">
    <property type="entry name" value="Coronavir_polyprotein_1ab"/>
</dbReference>
<dbReference type="GO" id="GO:0008854">
    <property type="term" value="F:exodeoxyribonuclease V activity"/>
    <property type="evidence" value="ECO:0007669"/>
    <property type="project" value="UniProtKB-EC"/>
</dbReference>
<comment type="caution">
    <text evidence="4">The sequence shown here is derived from an EMBL/GenBank/DDBJ whole genome shotgun (WGS) entry which is preliminary data.</text>
</comment>
<dbReference type="Proteomes" id="UP001236620">
    <property type="component" value="Unassembled WGS sequence"/>
</dbReference>
<reference evidence="4" key="1">
    <citation type="submission" date="2023-07" db="EMBL/GenBank/DDBJ databases">
        <title>Genomic Encyclopedia of Type Strains, Phase IV (KMG-IV): sequencing the most valuable type-strain genomes for metagenomic binning, comparative biology and taxonomic classification.</title>
        <authorList>
            <person name="Goeker M."/>
        </authorList>
    </citation>
    <scope>NUCLEOTIDE SEQUENCE [LARGE SCALE GENOMIC DNA]</scope>
    <source>
        <strain evidence="4">DSM 22019</strain>
    </source>
</reference>
<keyword evidence="1" id="KW-0547">Nucleotide-binding</keyword>
<evidence type="ECO:0000259" key="3">
    <source>
        <dbReference type="SMART" id="SM00382"/>
    </source>
</evidence>
<dbReference type="InterPro" id="IPR055446">
    <property type="entry name" value="RecD2_N_OB"/>
</dbReference>
<dbReference type="Gene3D" id="3.40.50.300">
    <property type="entry name" value="P-loop containing nucleotide triphosphate hydrolases"/>
    <property type="match status" value="2"/>
</dbReference>
<dbReference type="PANTHER" id="PTHR43788">
    <property type="entry name" value="DNA2/NAM7 HELICASE FAMILY MEMBER"/>
    <property type="match status" value="1"/>
</dbReference>
<dbReference type="InterPro" id="IPR027417">
    <property type="entry name" value="P-loop_NTPase"/>
</dbReference>
<protein>
    <submittedName>
        <fullName evidence="4">Exodeoxyribonuclease V alpha subunit</fullName>
        <ecNumber evidence="4">3.1.11.5</ecNumber>
    </submittedName>
</protein>
<dbReference type="Gene3D" id="2.30.30.940">
    <property type="match status" value="1"/>
</dbReference>
<dbReference type="EMBL" id="JAUSWP010000004">
    <property type="protein sequence ID" value="MDQ0567851.1"/>
    <property type="molecule type" value="Genomic_DNA"/>
</dbReference>
<keyword evidence="2" id="KW-0067">ATP-binding</keyword>
<dbReference type="CDD" id="cd18809">
    <property type="entry name" value="SF1_C_RecD"/>
    <property type="match status" value="1"/>
</dbReference>
<dbReference type="SMART" id="SM00382">
    <property type="entry name" value="AAA"/>
    <property type="match status" value="1"/>
</dbReference>
<dbReference type="Pfam" id="PF13538">
    <property type="entry name" value="UvrD_C_2"/>
    <property type="match status" value="1"/>
</dbReference>
<dbReference type="Pfam" id="PF23139">
    <property type="entry name" value="OB_YrrC"/>
    <property type="match status" value="1"/>
</dbReference>
<dbReference type="CDD" id="cd17933">
    <property type="entry name" value="DEXSc_RecD-like"/>
    <property type="match status" value="1"/>
</dbReference>
<sequence length="738" mass="85508">MEKQIKLRGYISKFIYLSGNWGLAIFTSEENEKKTIKIKGQIGLMKTKVLYEITGSVNTHAKYGSSFDVVSFDFAQIDNKQQIINFLKSDVFPGIGNLTAKKIAEHYSENFIQEILDDKEKFLSIQGINKSKLEHIYDIIYDINQNNSLTSEFINNKLNLNILEKAQWYVNSQEELINIFTNNFFEFAFQRNLGNIQDIDKIWLHFSKNPYDINRIAYWAFHCCDEILFSTGDSYTNKEALFRKIKEFINIDINENKDLLLSSLLHAKDHNLLVFKENKIYTHNSYYDEQEIALSLDYHLKNNLNNSIDEQTLDKYILEIENEIASSKNIKDFKYDNSQINALKTFAKNNITIITGGPGTGKTTIIQAIVKLMQKMYKKSKFSISTPTGRAAAKIRENFIESEATTIHRLLEYDGDENRFLINKHNALSFDLLIVDECSMIDNRLFSQFLQSSLKAKKIVLVGDPEQLPSVNYGNVFFDIIKTNTIPTINLEHIHRQKENNGIIDLAYMIKNNTFDITKIDQLNNVKFIFNTDKEYCLEQIKTNYAKDLDFNNPYNTQIICPMYAGTLGINNLNDLIQSNFNFNINDQQKIYQRAKNKYIESDKIMYLKNDSKLNISNGDVGIIDSIIYKNNKFDFAIVNFNNTILEFNNQNFDDLTLSYACSVHKTQGSEYDKVILVLDATHFNQFIDKKLLYTAITRAKKELIIITKEDIFIQGINRSSKKRNTTLQEVIISTLNK</sequence>
<feature type="domain" description="AAA+ ATPase" evidence="3">
    <location>
        <begin position="348"/>
        <end position="499"/>
    </location>
</feature>
<organism evidence="4 5">
    <name type="scientific">Mycoplasma yeatsii</name>
    <dbReference type="NCBI Taxonomy" id="51365"/>
    <lineage>
        <taxon>Bacteria</taxon>
        <taxon>Bacillati</taxon>
        <taxon>Mycoplasmatota</taxon>
        <taxon>Mollicutes</taxon>
        <taxon>Mycoplasmataceae</taxon>
        <taxon>Mycoplasma</taxon>
    </lineage>
</organism>
<proteinExistence type="predicted"/>
<dbReference type="Pfam" id="PF13245">
    <property type="entry name" value="AAA_19"/>
    <property type="match status" value="1"/>
</dbReference>
<evidence type="ECO:0000313" key="4">
    <source>
        <dbReference type="EMBL" id="MDQ0567851.1"/>
    </source>
</evidence>
<dbReference type="PANTHER" id="PTHR43788:SF6">
    <property type="entry name" value="DNA HELICASE B"/>
    <property type="match status" value="1"/>
</dbReference>
<dbReference type="InterPro" id="IPR003593">
    <property type="entry name" value="AAA+_ATPase"/>
</dbReference>
<evidence type="ECO:0000313" key="5">
    <source>
        <dbReference type="Proteomes" id="UP001236620"/>
    </source>
</evidence>
<accession>A0ABU0NEI1</accession>
<evidence type="ECO:0000256" key="1">
    <source>
        <dbReference type="ARBA" id="ARBA00022741"/>
    </source>
</evidence>
<dbReference type="InterPro" id="IPR027785">
    <property type="entry name" value="UvrD-like_helicase_C"/>
</dbReference>
<gene>
    <name evidence="4" type="ORF">J2Z63_000497</name>
</gene>
<keyword evidence="5" id="KW-1185">Reference proteome</keyword>
<name>A0ABU0NEI1_9MOLU</name>
<keyword evidence="4" id="KW-0378">Hydrolase</keyword>
<dbReference type="SUPFAM" id="SSF52540">
    <property type="entry name" value="P-loop containing nucleoside triphosphate hydrolases"/>
    <property type="match status" value="1"/>
</dbReference>
<dbReference type="EC" id="3.1.11.5" evidence="4"/>
<evidence type="ECO:0000256" key="2">
    <source>
        <dbReference type="ARBA" id="ARBA00022840"/>
    </source>
</evidence>